<gene>
    <name evidence="2" type="ORF">FCULG_00011218</name>
</gene>
<evidence type="ECO:0000313" key="3">
    <source>
        <dbReference type="Proteomes" id="UP000241587"/>
    </source>
</evidence>
<dbReference type="Proteomes" id="UP000241587">
    <property type="component" value="Unassembled WGS sequence"/>
</dbReference>
<comment type="caution">
    <text evidence="2">The sequence shown here is derived from an EMBL/GenBank/DDBJ whole genome shotgun (WGS) entry which is preliminary data.</text>
</comment>
<sequence length="74" mass="8330">MASYDEESHNQLSDGNHTGVVNETEYFKKTDFENASNQKGYWWFLSTGFPMIAGTLGPVASAFSICSMSEPWRQ</sequence>
<keyword evidence="3" id="KW-1185">Reference proteome</keyword>
<feature type="transmembrane region" description="Helical" evidence="1">
    <location>
        <begin position="41"/>
        <end position="66"/>
    </location>
</feature>
<evidence type="ECO:0000256" key="1">
    <source>
        <dbReference type="SAM" id="Phobius"/>
    </source>
</evidence>
<proteinExistence type="predicted"/>
<name>A0A2T4GYI5_FUSCU</name>
<organism evidence="2 3">
    <name type="scientific">Fusarium culmorum</name>
    <dbReference type="NCBI Taxonomy" id="5516"/>
    <lineage>
        <taxon>Eukaryota</taxon>
        <taxon>Fungi</taxon>
        <taxon>Dikarya</taxon>
        <taxon>Ascomycota</taxon>
        <taxon>Pezizomycotina</taxon>
        <taxon>Sordariomycetes</taxon>
        <taxon>Hypocreomycetidae</taxon>
        <taxon>Hypocreales</taxon>
        <taxon>Nectriaceae</taxon>
        <taxon>Fusarium</taxon>
    </lineage>
</organism>
<reference evidence="2 3" key="1">
    <citation type="submission" date="2018-02" db="EMBL/GenBank/DDBJ databases">
        <title>Fusarium culmorum secondary metabolites in fungal-bacterial-plant interactions.</title>
        <authorList>
            <person name="Schmidt R."/>
        </authorList>
    </citation>
    <scope>NUCLEOTIDE SEQUENCE [LARGE SCALE GENOMIC DNA]</scope>
    <source>
        <strain evidence="2 3">PV</strain>
    </source>
</reference>
<dbReference type="OrthoDB" id="297496at2759"/>
<dbReference type="AlphaFoldDB" id="A0A2T4GYI5"/>
<accession>A0A2T4GYI5</accession>
<dbReference type="EMBL" id="PVEM01000004">
    <property type="protein sequence ID" value="PTD08595.1"/>
    <property type="molecule type" value="Genomic_DNA"/>
</dbReference>
<evidence type="ECO:0000313" key="2">
    <source>
        <dbReference type="EMBL" id="PTD08595.1"/>
    </source>
</evidence>
<keyword evidence="1" id="KW-1133">Transmembrane helix</keyword>
<keyword evidence="1" id="KW-0812">Transmembrane</keyword>
<protein>
    <submittedName>
        <fullName evidence="2">Uncharacterized protein</fullName>
    </submittedName>
</protein>
<keyword evidence="1" id="KW-0472">Membrane</keyword>